<accession>A0AAD7QNQ8</accession>
<evidence type="ECO:0000313" key="2">
    <source>
        <dbReference type="EMBL" id="KAJ8097157.1"/>
    </source>
</evidence>
<feature type="compositionally biased region" description="Basic and acidic residues" evidence="1">
    <location>
        <begin position="45"/>
        <end position="63"/>
    </location>
</feature>
<dbReference type="RefSeq" id="XP_056040607.1">
    <property type="nucleotide sequence ID" value="XM_056189509.1"/>
</dbReference>
<feature type="region of interest" description="Disordered" evidence="1">
    <location>
        <begin position="1"/>
        <end position="63"/>
    </location>
</feature>
<organism evidence="2 3">
    <name type="scientific">Lipomyces tetrasporus</name>
    <dbReference type="NCBI Taxonomy" id="54092"/>
    <lineage>
        <taxon>Eukaryota</taxon>
        <taxon>Fungi</taxon>
        <taxon>Dikarya</taxon>
        <taxon>Ascomycota</taxon>
        <taxon>Saccharomycotina</taxon>
        <taxon>Lipomycetes</taxon>
        <taxon>Lipomycetales</taxon>
        <taxon>Lipomycetaceae</taxon>
        <taxon>Lipomyces</taxon>
    </lineage>
</organism>
<gene>
    <name evidence="2" type="ORF">POJ06DRAFT_271526</name>
</gene>
<feature type="compositionally biased region" description="Polar residues" evidence="1">
    <location>
        <begin position="23"/>
        <end position="39"/>
    </location>
</feature>
<dbReference type="Proteomes" id="UP001217417">
    <property type="component" value="Unassembled WGS sequence"/>
</dbReference>
<comment type="caution">
    <text evidence="2">The sequence shown here is derived from an EMBL/GenBank/DDBJ whole genome shotgun (WGS) entry which is preliminary data.</text>
</comment>
<dbReference type="AlphaFoldDB" id="A0AAD7QNQ8"/>
<evidence type="ECO:0000256" key="1">
    <source>
        <dbReference type="SAM" id="MobiDB-lite"/>
    </source>
</evidence>
<sequence length="294" mass="31904">MTGATSGSPATGTYSKLLENDSLLPSTGSSTPRTHNSLSPARGSKIKEVARSLSEGEKDGLKKSAVDPAVAMSHLYATMSAEMAMADEIDSEVPIEGLFILKRGNTLCYHGTAAARRLLDLQHEEYVKGHSNNIFMQLQSYLVLKDSISVLAPSTISNGQQPKRPKLSTVKDQAMREAFNNVLAQATNEKHPNPLKFTSFKTLECELASRGFKINFEGDWSWANFENAYKSKRIPASQSIIEAIKGNKITMTAIDHTDAEVTSADDAIAEATDADREITMEGVIGETTREDASS</sequence>
<evidence type="ECO:0000313" key="3">
    <source>
        <dbReference type="Proteomes" id="UP001217417"/>
    </source>
</evidence>
<protein>
    <submittedName>
        <fullName evidence="2">Uncharacterized protein</fullName>
    </submittedName>
</protein>
<reference evidence="2" key="1">
    <citation type="submission" date="2023-03" db="EMBL/GenBank/DDBJ databases">
        <title>Near-Complete genome sequence of Lipomyces tetrasporous NRRL Y-64009, an oleaginous yeast capable of growing on lignocellulosic hydrolysates.</title>
        <authorList>
            <consortium name="Lawrence Berkeley National Laboratory"/>
            <person name="Jagtap S.S."/>
            <person name="Liu J.-J."/>
            <person name="Walukiewicz H.E."/>
            <person name="Pangilinan J."/>
            <person name="Lipzen A."/>
            <person name="Ahrendt S."/>
            <person name="Koriabine M."/>
            <person name="Cobaugh K."/>
            <person name="Salamov A."/>
            <person name="Yoshinaga Y."/>
            <person name="Ng V."/>
            <person name="Daum C."/>
            <person name="Grigoriev I.V."/>
            <person name="Slininger P.J."/>
            <person name="Dien B.S."/>
            <person name="Jin Y.-S."/>
            <person name="Rao C.V."/>
        </authorList>
    </citation>
    <scope>NUCLEOTIDE SEQUENCE</scope>
    <source>
        <strain evidence="2">NRRL Y-64009</strain>
    </source>
</reference>
<dbReference type="GeneID" id="80884675"/>
<feature type="compositionally biased region" description="Low complexity" evidence="1">
    <location>
        <begin position="1"/>
        <end position="13"/>
    </location>
</feature>
<name>A0AAD7QNQ8_9ASCO</name>
<dbReference type="EMBL" id="JARPMG010000012">
    <property type="protein sequence ID" value="KAJ8097157.1"/>
    <property type="molecule type" value="Genomic_DNA"/>
</dbReference>
<proteinExistence type="predicted"/>
<keyword evidence="3" id="KW-1185">Reference proteome</keyword>